<evidence type="ECO:0000313" key="9">
    <source>
        <dbReference type="Proteomes" id="UP000233180"/>
    </source>
</evidence>
<keyword evidence="2" id="KW-0805">Transcription regulation</keyword>
<dbReference type="GeneTree" id="ENSGT00390000002428"/>
<dbReference type="InterPro" id="IPR035441">
    <property type="entry name" value="TFIIS/LEDGF_dom_sf"/>
</dbReference>
<evidence type="ECO:0000313" key="8">
    <source>
        <dbReference type="Ensembl" id="ENSRBIP00000001356.1"/>
    </source>
</evidence>
<evidence type="ECO:0000256" key="1">
    <source>
        <dbReference type="ARBA" id="ARBA00004123"/>
    </source>
</evidence>
<proteinExistence type="predicted"/>
<evidence type="ECO:0000256" key="5">
    <source>
        <dbReference type="PROSITE-ProRule" id="PRU00649"/>
    </source>
</evidence>
<evidence type="ECO:0000256" key="3">
    <source>
        <dbReference type="ARBA" id="ARBA00023163"/>
    </source>
</evidence>
<dbReference type="GO" id="GO:0006355">
    <property type="term" value="P:regulation of DNA-templated transcription"/>
    <property type="evidence" value="ECO:0007669"/>
    <property type="project" value="UniProtKB-ARBA"/>
</dbReference>
<feature type="compositionally biased region" description="Low complexity" evidence="6">
    <location>
        <begin position="687"/>
        <end position="702"/>
    </location>
</feature>
<keyword evidence="3" id="KW-0804">Transcription</keyword>
<dbReference type="SUPFAM" id="SSF47676">
    <property type="entry name" value="Conserved domain common to transcription factors TFIIS, elongin A, CRSP70"/>
    <property type="match status" value="1"/>
</dbReference>
<reference evidence="8" key="2">
    <citation type="submission" date="2025-08" db="UniProtKB">
        <authorList>
            <consortium name="Ensembl"/>
        </authorList>
    </citation>
    <scope>IDENTIFICATION</scope>
</reference>
<dbReference type="InterPro" id="IPR003617">
    <property type="entry name" value="TFIIS/CRSP70_N_sub"/>
</dbReference>
<feature type="domain" description="TFIIS N-terminal" evidence="7">
    <location>
        <begin position="5"/>
        <end position="80"/>
    </location>
</feature>
<feature type="region of interest" description="Disordered" evidence="6">
    <location>
        <begin position="80"/>
        <end position="360"/>
    </location>
</feature>
<organism evidence="8 9">
    <name type="scientific">Rhinopithecus bieti</name>
    <name type="common">Black snub-nosed monkey</name>
    <name type="synonym">Pygathrix bieti</name>
    <dbReference type="NCBI Taxonomy" id="61621"/>
    <lineage>
        <taxon>Eukaryota</taxon>
        <taxon>Metazoa</taxon>
        <taxon>Chordata</taxon>
        <taxon>Craniata</taxon>
        <taxon>Vertebrata</taxon>
        <taxon>Euteleostomi</taxon>
        <taxon>Mammalia</taxon>
        <taxon>Eutheria</taxon>
        <taxon>Euarchontoglires</taxon>
        <taxon>Primates</taxon>
        <taxon>Haplorrhini</taxon>
        <taxon>Catarrhini</taxon>
        <taxon>Cercopithecidae</taxon>
        <taxon>Colobinae</taxon>
        <taxon>Rhinopithecus</taxon>
    </lineage>
</organism>
<dbReference type="GO" id="GO:0070449">
    <property type="term" value="C:elongin complex"/>
    <property type="evidence" value="ECO:0007669"/>
    <property type="project" value="InterPro"/>
</dbReference>
<dbReference type="Gene3D" id="1.20.930.10">
    <property type="entry name" value="Conserved domain common to transcription factors TFIIS, elongin A, CRSP70"/>
    <property type="match status" value="1"/>
</dbReference>
<evidence type="ECO:0000256" key="2">
    <source>
        <dbReference type="ARBA" id="ARBA00023015"/>
    </source>
</evidence>
<dbReference type="Ensembl" id="ENSRBIT00000007539.1">
    <property type="protein sequence ID" value="ENSRBIP00000001356.1"/>
    <property type="gene ID" value="ENSRBIG00000006980.1"/>
</dbReference>
<dbReference type="InterPro" id="IPR010684">
    <property type="entry name" value="RNA_pol_II_trans_fac_SIII_A"/>
</dbReference>
<dbReference type="InterPro" id="IPR017923">
    <property type="entry name" value="TFIIS_N"/>
</dbReference>
<feature type="compositionally biased region" description="Basic and acidic residues" evidence="6">
    <location>
        <begin position="410"/>
        <end position="420"/>
    </location>
</feature>
<dbReference type="GO" id="GO:0006368">
    <property type="term" value="P:transcription elongation by RNA polymerase II"/>
    <property type="evidence" value="ECO:0007669"/>
    <property type="project" value="InterPro"/>
</dbReference>
<dbReference type="RefSeq" id="XP_017713299.1">
    <property type="nucleotide sequence ID" value="XM_017857810.1"/>
</dbReference>
<dbReference type="KEGG" id="rbb:108519032"/>
<dbReference type="SMART" id="SM00509">
    <property type="entry name" value="TFS2N"/>
    <property type="match status" value="1"/>
</dbReference>
<accession>A0A2K6JQQ3</accession>
<keyword evidence="9" id="KW-1185">Reference proteome</keyword>
<feature type="compositionally biased region" description="Basic and acidic residues" evidence="6">
    <location>
        <begin position="249"/>
        <end position="288"/>
    </location>
</feature>
<keyword evidence="4 5" id="KW-0539">Nucleus</keyword>
<dbReference type="Pfam" id="PF06881">
    <property type="entry name" value="Elongin_A"/>
    <property type="match status" value="1"/>
</dbReference>
<feature type="region of interest" description="Disordered" evidence="6">
    <location>
        <begin position="654"/>
        <end position="738"/>
    </location>
</feature>
<accession>A0AAJ7GMJ6</accession>
<dbReference type="STRING" id="61621.ENSRBIP00000001356"/>
<dbReference type="InterPro" id="IPR051870">
    <property type="entry name" value="Elongin-A_domain"/>
</dbReference>
<dbReference type="Gene3D" id="6.10.250.3180">
    <property type="match status" value="1"/>
</dbReference>
<dbReference type="OrthoDB" id="9485492at2759"/>
<dbReference type="CDD" id="cd00183">
    <property type="entry name" value="TFIIS_I"/>
    <property type="match status" value="1"/>
</dbReference>
<dbReference type="FunFam" id="1.20.930.10:FF:000010">
    <property type="entry name" value="elongin-A isoform X1"/>
    <property type="match status" value="1"/>
</dbReference>
<dbReference type="Proteomes" id="UP000233180">
    <property type="component" value="Unassembled WGS sequence"/>
</dbReference>
<dbReference type="OMA" id="KMIYFNS"/>
<evidence type="ECO:0000259" key="7">
    <source>
        <dbReference type="PROSITE" id="PS51319"/>
    </source>
</evidence>
<evidence type="ECO:0000256" key="6">
    <source>
        <dbReference type="SAM" id="MobiDB-lite"/>
    </source>
</evidence>
<evidence type="ECO:0000256" key="4">
    <source>
        <dbReference type="ARBA" id="ARBA00023242"/>
    </source>
</evidence>
<reference evidence="8" key="3">
    <citation type="submission" date="2025-09" db="UniProtKB">
        <authorList>
            <consortium name="Ensembl"/>
        </authorList>
    </citation>
    <scope>IDENTIFICATION</scope>
</reference>
<reference evidence="8 9" key="1">
    <citation type="submission" date="2016-06" db="EMBL/GenBank/DDBJ databases">
        <title>Genome of Rhinopithecus bieti.</title>
        <authorList>
            <person name="Wu"/>
            <person name="C.-I. and Zhang"/>
            <person name="Y."/>
        </authorList>
    </citation>
    <scope>NUCLEOTIDE SEQUENCE</scope>
</reference>
<dbReference type="GeneID" id="108519032"/>
<dbReference type="Pfam" id="PF08711">
    <property type="entry name" value="Med26"/>
    <property type="match status" value="1"/>
</dbReference>
<comment type="subcellular location">
    <subcellularLocation>
        <location evidence="1 5">Nucleus</location>
    </subcellularLocation>
</comment>
<sequence length="755" mass="84144">MAAGSTTLHAVEKLQVYLTTKTDPKKLEKYLQKLSALPMAGDILAETGIRKTVKRLRKHQQVGDFARDLAARWKKLVLMDPHTGPDAQDPEESASRKHFREALQDQEKAWGFPENGTVPRNPSNSPEHRRTAHRTPPGLQRPHRRSPSREPRAERKHPRMAATDSGPHRAPPSRTAPLPMPEGPEPAVPGKQPGRGHAHAAQGGPLLGQGCQGQPQGEGLVSHSKGHKSSRQEKCPLCAQGDWHSPNLIREKSSRARLREETPRMSSRESARDRPPSGDAKKDKEEGRAGSSQHVPALAVAPDGHPNRPHHRHSNKKMPSLDGSYPGNGTHRLSSEEKEQLSNDRKTQEGKPPTAHVGRMTMSSLSEVEEVDMAEEFEQPTLSFEKYHTYDQLQKQKKKTGKSTTTALGDKQRKANDSKGTRVSWDSAKKLPPVEESQSERLQAAGTNSAGLKTVPSRAFSELWDPSEAWMQANYHLLLDSDSMISQAKPEALTAPTFQEETAFTGHRVNAKMQVYSGSRPACQPQVLTLGQQCVRVLRNNPDTLSDVEGIPYSYLEPILEGWTPDQLYRREKYNHALIQETDELWRIRCLWNFKEEKPQEHESWRELCLRLQDSQEQQLRVLKANIRSAHENNPNSGEAKMIYYKSVAKTPYDASRRQDKSAAATEPENGEIKPAPKPAGSSHAPSSRGSDSGGRDSSSSSVLHQLPERQAKHCLSSSNEHATPTTKTGKQAAKKVAPLMAKAIRDYKKRFSRR</sequence>
<protein>
    <recommendedName>
        <fullName evidence="7">TFIIS N-terminal domain-containing protein</fullName>
    </recommendedName>
</protein>
<dbReference type="CTD" id="51224"/>
<dbReference type="PANTHER" id="PTHR15141:SF74">
    <property type="entry name" value="TFIIS N-TERMINAL DOMAIN-CONTAINING PROTEIN"/>
    <property type="match status" value="1"/>
</dbReference>
<dbReference type="AlphaFoldDB" id="A0A2K6JQQ3"/>
<dbReference type="PROSITE" id="PS51319">
    <property type="entry name" value="TFIIS_N"/>
    <property type="match status" value="1"/>
</dbReference>
<feature type="compositionally biased region" description="Basic residues" evidence="6">
    <location>
        <begin position="307"/>
        <end position="316"/>
    </location>
</feature>
<feature type="compositionally biased region" description="Basic and acidic residues" evidence="6">
    <location>
        <begin position="333"/>
        <end position="349"/>
    </location>
</feature>
<feature type="compositionally biased region" description="Polar residues" evidence="6">
    <location>
        <begin position="716"/>
        <end position="730"/>
    </location>
</feature>
<feature type="region of interest" description="Disordered" evidence="6">
    <location>
        <begin position="392"/>
        <end position="450"/>
    </location>
</feature>
<name>A0A2K6JQQ3_RHIBE</name>
<feature type="compositionally biased region" description="Pro residues" evidence="6">
    <location>
        <begin position="178"/>
        <end position="187"/>
    </location>
</feature>
<dbReference type="PANTHER" id="PTHR15141">
    <property type="entry name" value="TRANSCRIPTION ELONGATION FACTOR B POLYPEPTIDE 3"/>
    <property type="match status" value="1"/>
</dbReference>